<dbReference type="PRINTS" id="PR00313">
    <property type="entry name" value="CABNDNGRPT"/>
</dbReference>
<feature type="region of interest" description="Disordered" evidence="3">
    <location>
        <begin position="487"/>
        <end position="572"/>
    </location>
</feature>
<comment type="subcellular location">
    <subcellularLocation>
        <location evidence="1">Secreted</location>
    </subcellularLocation>
</comment>
<feature type="region of interest" description="Disordered" evidence="3">
    <location>
        <begin position="1"/>
        <end position="28"/>
    </location>
</feature>
<gene>
    <name evidence="4" type="ordered locus">Snas_0640</name>
</gene>
<sequence>MVGKDLETRADEITDSAKQGTGSDFWDGADATEQNALLNTFPPPLLAAGGVFKAAATTLDSLVTELEGAKADIERAITSYPELTVEHDGRVTWPPSGDAAREQDLKAKAQTLFGLLQAAVARASGADDQASSQLAGNNPGSGPVQVKLPDGSVYLATGDDANDIDITEDEDGNLIATVDGKEFKYKPDTPLIVNSGGGNDKVSIDDKVGSGITVSAGSGDDTVDGGGKADVIDGGSGNDVLKGHDGDDIIHGGSGHDYIDGQDGNDRLHGGAGNDHVYGLDGDDTIHGGDGDDSLEGGQNNDTIDGGTGKDVVSGGYGDDTLRGGAQNDKIYAGAGKDTIDGGDGTDETFAQKEDTVSPSTEKFTETKIVDSGFIKIEGSEEFQDRMRADLDMLGSSPDGGKFLESLHAKIDEGRHDWLPGEEEIVFKEMDGRSNASQGPFPASDSVIEFDPDDFTHGGSGYESTSIVKHELAHTWDQIHDKMQGGFYESDTDPDTENGLAVPNAERQATGLNYDYTGDGVPDDVRSPDNPHPYEFTQNSFNEETGRDPLDHYSSGEQPTRRPNWWERFQHR</sequence>
<keyword evidence="5" id="KW-1185">Reference proteome</keyword>
<dbReference type="PANTHER" id="PTHR38340:SF1">
    <property type="entry name" value="S-LAYER PROTEIN"/>
    <property type="match status" value="1"/>
</dbReference>
<protein>
    <submittedName>
        <fullName evidence="4">Hemolysin-type calcium-binding region</fullName>
    </submittedName>
</protein>
<dbReference type="InterPro" id="IPR011049">
    <property type="entry name" value="Serralysin-like_metalloprot_C"/>
</dbReference>
<dbReference type="InterPro" id="IPR050557">
    <property type="entry name" value="RTX_toxin/Mannuronan_C5-epim"/>
</dbReference>
<keyword evidence="2" id="KW-0964">Secreted</keyword>
<dbReference type="HOGENOM" id="CLU_457723_0_0_11"/>
<organism evidence="4 5">
    <name type="scientific">Stackebrandtia nassauensis (strain DSM 44728 / CIP 108903 / NRRL B-16338 / NBRC 102104 / LLR-40K-21)</name>
    <dbReference type="NCBI Taxonomy" id="446470"/>
    <lineage>
        <taxon>Bacteria</taxon>
        <taxon>Bacillati</taxon>
        <taxon>Actinomycetota</taxon>
        <taxon>Actinomycetes</taxon>
        <taxon>Glycomycetales</taxon>
        <taxon>Glycomycetaceae</taxon>
        <taxon>Stackebrandtia</taxon>
    </lineage>
</organism>
<dbReference type="GO" id="GO:0005509">
    <property type="term" value="F:calcium ion binding"/>
    <property type="evidence" value="ECO:0007669"/>
    <property type="project" value="InterPro"/>
</dbReference>
<dbReference type="PROSITE" id="PS00330">
    <property type="entry name" value="HEMOLYSIN_CALCIUM"/>
    <property type="match status" value="2"/>
</dbReference>
<feature type="compositionally biased region" description="Basic and acidic residues" evidence="3">
    <location>
        <begin position="1"/>
        <end position="12"/>
    </location>
</feature>
<evidence type="ECO:0000256" key="1">
    <source>
        <dbReference type="ARBA" id="ARBA00004613"/>
    </source>
</evidence>
<accession>D3Q6V4</accession>
<dbReference type="KEGG" id="sna:Snas_0640"/>
<dbReference type="InterPro" id="IPR028208">
    <property type="entry name" value="Effector_pro_NleD-like"/>
</dbReference>
<dbReference type="Gene3D" id="2.150.10.10">
    <property type="entry name" value="Serralysin-like metalloprotease, C-terminal"/>
    <property type="match status" value="2"/>
</dbReference>
<dbReference type="PANTHER" id="PTHR38340">
    <property type="entry name" value="S-LAYER PROTEIN"/>
    <property type="match status" value="1"/>
</dbReference>
<name>D3Q6V4_STANL</name>
<feature type="region of interest" description="Disordered" evidence="3">
    <location>
        <begin position="129"/>
        <end position="150"/>
    </location>
</feature>
<dbReference type="Pfam" id="PF00353">
    <property type="entry name" value="HemolysinCabind"/>
    <property type="match status" value="3"/>
</dbReference>
<evidence type="ECO:0000256" key="3">
    <source>
        <dbReference type="SAM" id="MobiDB-lite"/>
    </source>
</evidence>
<dbReference type="InterPro" id="IPR018511">
    <property type="entry name" value="Hemolysin-typ_Ca-bd_CS"/>
</dbReference>
<dbReference type="Pfam" id="PF14891">
    <property type="entry name" value="Peptidase_M91"/>
    <property type="match status" value="1"/>
</dbReference>
<evidence type="ECO:0000313" key="4">
    <source>
        <dbReference type="EMBL" id="ADD40353.1"/>
    </source>
</evidence>
<proteinExistence type="predicted"/>
<dbReference type="GO" id="GO:0005576">
    <property type="term" value="C:extracellular region"/>
    <property type="evidence" value="ECO:0007669"/>
    <property type="project" value="UniProtKB-SubCell"/>
</dbReference>
<feature type="region of interest" description="Disordered" evidence="3">
    <location>
        <begin position="261"/>
        <end position="362"/>
    </location>
</feature>
<reference evidence="4 5" key="1">
    <citation type="journal article" date="2009" name="Stand. Genomic Sci.">
        <title>Complete genome sequence of Stackebrandtia nassauensis type strain (LLR-40K-21).</title>
        <authorList>
            <person name="Munk C."/>
            <person name="Lapidus A."/>
            <person name="Copeland A."/>
            <person name="Jando M."/>
            <person name="Mayilraj S."/>
            <person name="Glavina Del Rio T."/>
            <person name="Nolan M."/>
            <person name="Chen F."/>
            <person name="Lucas S."/>
            <person name="Tice H."/>
            <person name="Cheng J.F."/>
            <person name="Han C."/>
            <person name="Detter J.C."/>
            <person name="Bruce D."/>
            <person name="Goodwin L."/>
            <person name="Chain P."/>
            <person name="Pitluck S."/>
            <person name="Goker M."/>
            <person name="Ovchinikova G."/>
            <person name="Pati A."/>
            <person name="Ivanova N."/>
            <person name="Mavromatis K."/>
            <person name="Chen A."/>
            <person name="Palaniappan K."/>
            <person name="Land M."/>
            <person name="Hauser L."/>
            <person name="Chang Y.J."/>
            <person name="Jeffries C.D."/>
            <person name="Bristow J."/>
            <person name="Eisen J.A."/>
            <person name="Markowitz V."/>
            <person name="Hugenholtz P."/>
            <person name="Kyrpides N.C."/>
            <person name="Klenk H.P."/>
        </authorList>
    </citation>
    <scope>NUCLEOTIDE SEQUENCE [LARGE SCALE GENOMIC DNA]</scope>
    <source>
        <strain evidence="5">DSM 44728 / CIP 108903 / NRRL B-16338 / NBRC 102104 / LLR-40K-21</strain>
    </source>
</reference>
<dbReference type="SUPFAM" id="SSF51120">
    <property type="entry name" value="beta-Roll"/>
    <property type="match status" value="2"/>
</dbReference>
<feature type="region of interest" description="Disordered" evidence="3">
    <location>
        <begin position="215"/>
        <end position="239"/>
    </location>
</feature>
<dbReference type="Proteomes" id="UP000000844">
    <property type="component" value="Chromosome"/>
</dbReference>
<dbReference type="STRING" id="446470.Snas_0640"/>
<dbReference type="eggNOG" id="COG2931">
    <property type="taxonomic scope" value="Bacteria"/>
</dbReference>
<evidence type="ECO:0000256" key="2">
    <source>
        <dbReference type="ARBA" id="ARBA00022525"/>
    </source>
</evidence>
<dbReference type="InterPro" id="IPR001343">
    <property type="entry name" value="Hemolysn_Ca-bd"/>
</dbReference>
<evidence type="ECO:0000313" key="5">
    <source>
        <dbReference type="Proteomes" id="UP000000844"/>
    </source>
</evidence>
<dbReference type="EMBL" id="CP001778">
    <property type="protein sequence ID" value="ADD40353.1"/>
    <property type="molecule type" value="Genomic_DNA"/>
</dbReference>
<dbReference type="AlphaFoldDB" id="D3Q6V4"/>
<feature type="compositionally biased region" description="Polar residues" evidence="3">
    <location>
        <begin position="129"/>
        <end position="140"/>
    </location>
</feature>